<accession>A0A3E0W4U8</accession>
<dbReference type="AlphaFoldDB" id="A0A3E0W4U8"/>
<feature type="region of interest" description="Disordered" evidence="1">
    <location>
        <begin position="1"/>
        <end position="28"/>
    </location>
</feature>
<evidence type="ECO:0000256" key="1">
    <source>
        <dbReference type="SAM" id="MobiDB-lite"/>
    </source>
</evidence>
<evidence type="ECO:0000313" key="2">
    <source>
        <dbReference type="EMBL" id="RFA16518.1"/>
    </source>
</evidence>
<sequence length="86" mass="8674">MSDPQPGGAAPDTGLAPESAGNPPVVVTTGNATPAEIAAVSAVVSGLLAEEGEARRTEEPAGTTAWQRSQRALRSQLEPGPGRWNG</sequence>
<feature type="compositionally biased region" description="Polar residues" evidence="1">
    <location>
        <begin position="64"/>
        <end position="73"/>
    </location>
</feature>
<dbReference type="GO" id="GO:0004658">
    <property type="term" value="F:propionyl-CoA carboxylase activity"/>
    <property type="evidence" value="ECO:0007669"/>
    <property type="project" value="InterPro"/>
</dbReference>
<dbReference type="InterPro" id="IPR032716">
    <property type="entry name" value="ACC_epsilon"/>
</dbReference>
<proteinExistence type="predicted"/>
<comment type="caution">
    <text evidence="2">The sequence shown here is derived from an EMBL/GenBank/DDBJ whole genome shotgun (WGS) entry which is preliminary data.</text>
</comment>
<dbReference type="GO" id="GO:0003989">
    <property type="term" value="F:acetyl-CoA carboxylase activity"/>
    <property type="evidence" value="ECO:0007669"/>
    <property type="project" value="InterPro"/>
</dbReference>
<reference evidence="2 3" key="1">
    <citation type="submission" date="2017-04" db="EMBL/GenBank/DDBJ databases">
        <title>Comparative genome analysis of Subtercola boreus.</title>
        <authorList>
            <person name="Cho Y.-J."/>
            <person name="Cho A."/>
            <person name="Kim O.-S."/>
            <person name="Lee J.-I."/>
        </authorList>
    </citation>
    <scope>NUCLEOTIDE SEQUENCE [LARGE SCALE GENOMIC DNA]</scope>
    <source>
        <strain evidence="2 3">P27479</strain>
    </source>
</reference>
<feature type="region of interest" description="Disordered" evidence="1">
    <location>
        <begin position="51"/>
        <end position="86"/>
    </location>
</feature>
<organism evidence="2 3">
    <name type="scientific">Subtercola boreus</name>
    <dbReference type="NCBI Taxonomy" id="120213"/>
    <lineage>
        <taxon>Bacteria</taxon>
        <taxon>Bacillati</taxon>
        <taxon>Actinomycetota</taxon>
        <taxon>Actinomycetes</taxon>
        <taxon>Micrococcales</taxon>
        <taxon>Microbacteriaceae</taxon>
        <taxon>Subtercola</taxon>
    </lineage>
</organism>
<protein>
    <submittedName>
        <fullName evidence="2">Uncharacterized protein</fullName>
    </submittedName>
</protein>
<gene>
    <name evidence="2" type="ORF">B7R22_03305</name>
</gene>
<dbReference type="Proteomes" id="UP000256541">
    <property type="component" value="Unassembled WGS sequence"/>
</dbReference>
<name>A0A3E0W4U8_9MICO</name>
<dbReference type="EMBL" id="NBXB01000011">
    <property type="protein sequence ID" value="RFA16518.1"/>
    <property type="molecule type" value="Genomic_DNA"/>
</dbReference>
<evidence type="ECO:0000313" key="3">
    <source>
        <dbReference type="Proteomes" id="UP000256541"/>
    </source>
</evidence>
<dbReference type="RefSeq" id="WP_253258851.1">
    <property type="nucleotide sequence ID" value="NZ_NBXB01000011.1"/>
</dbReference>
<dbReference type="Pfam" id="PF13822">
    <property type="entry name" value="ACC_epsilon"/>
    <property type="match status" value="1"/>
</dbReference>